<gene>
    <name evidence="2" type="ORF">GCM10008939_06970</name>
</gene>
<name>A0A917P7J4_9DEIO</name>
<reference evidence="2" key="1">
    <citation type="journal article" date="2014" name="Int. J. Syst. Evol. Microbiol.">
        <title>Complete genome sequence of Corynebacterium casei LMG S-19264T (=DSM 44701T), isolated from a smear-ripened cheese.</title>
        <authorList>
            <consortium name="US DOE Joint Genome Institute (JGI-PGF)"/>
            <person name="Walter F."/>
            <person name="Albersmeier A."/>
            <person name="Kalinowski J."/>
            <person name="Ruckert C."/>
        </authorList>
    </citation>
    <scope>NUCLEOTIDE SEQUENCE</scope>
    <source>
        <strain evidence="2">JCM 14371</strain>
    </source>
</reference>
<evidence type="ECO:0000313" key="3">
    <source>
        <dbReference type="Proteomes" id="UP000635726"/>
    </source>
</evidence>
<protein>
    <recommendedName>
        <fullName evidence="4">N-acetyltransferase domain-containing protein</fullName>
    </recommendedName>
</protein>
<organism evidence="2 3">
    <name type="scientific">Deinococcus aquiradiocola</name>
    <dbReference type="NCBI Taxonomy" id="393059"/>
    <lineage>
        <taxon>Bacteria</taxon>
        <taxon>Thermotogati</taxon>
        <taxon>Deinococcota</taxon>
        <taxon>Deinococci</taxon>
        <taxon>Deinococcales</taxon>
        <taxon>Deinococcaceae</taxon>
        <taxon>Deinococcus</taxon>
    </lineage>
</organism>
<dbReference type="EMBL" id="BMOE01000001">
    <property type="protein sequence ID" value="GGJ65620.1"/>
    <property type="molecule type" value="Genomic_DNA"/>
</dbReference>
<proteinExistence type="predicted"/>
<dbReference type="Proteomes" id="UP000635726">
    <property type="component" value="Unassembled WGS sequence"/>
</dbReference>
<evidence type="ECO:0008006" key="4">
    <source>
        <dbReference type="Google" id="ProtNLM"/>
    </source>
</evidence>
<sequence>MADAAPHRPRYRERVKEPHPAPGNAAPAPDPALLAHTDLQSGHARLRDWATEEDRHRRLTAWHADNLELLTSMDIAHVRADHFALPGLHAEHYLDRWEPAAQGLHALLSIRFENLDVQRPFVNVSGLSRPWTPADLPALRDAANRAYHPFRPATLRLTTALPVDALPGLTPEFRFLTAPLQDLARPDLTLPPELTLRPTTDDTHLQDARDAYAALDAQHPAHARQAHVIDAEQLADTVQAGLMYDVLVRGEWAGYVGAQPAEEIGLDVLQVQELLLTPHHRGHGYGPHLGTLFARTVLRDHPDHAHRHLFGTIHAHNHGAYPAALRAGRHDVGGYTLLPLR</sequence>
<accession>A0A917P7J4</accession>
<dbReference type="SUPFAM" id="SSF55729">
    <property type="entry name" value="Acyl-CoA N-acyltransferases (Nat)"/>
    <property type="match status" value="1"/>
</dbReference>
<reference evidence="2" key="2">
    <citation type="submission" date="2020-09" db="EMBL/GenBank/DDBJ databases">
        <authorList>
            <person name="Sun Q."/>
            <person name="Ohkuma M."/>
        </authorList>
    </citation>
    <scope>NUCLEOTIDE SEQUENCE</scope>
    <source>
        <strain evidence="2">JCM 14371</strain>
    </source>
</reference>
<dbReference type="Gene3D" id="3.40.630.30">
    <property type="match status" value="1"/>
</dbReference>
<comment type="caution">
    <text evidence="2">The sequence shown here is derived from an EMBL/GenBank/DDBJ whole genome shotgun (WGS) entry which is preliminary data.</text>
</comment>
<evidence type="ECO:0000313" key="2">
    <source>
        <dbReference type="EMBL" id="GGJ65620.1"/>
    </source>
</evidence>
<keyword evidence="3" id="KW-1185">Reference proteome</keyword>
<feature type="compositionally biased region" description="Low complexity" evidence="1">
    <location>
        <begin position="22"/>
        <end position="31"/>
    </location>
</feature>
<evidence type="ECO:0000256" key="1">
    <source>
        <dbReference type="SAM" id="MobiDB-lite"/>
    </source>
</evidence>
<dbReference type="InterPro" id="IPR016181">
    <property type="entry name" value="Acyl_CoA_acyltransferase"/>
</dbReference>
<dbReference type="AlphaFoldDB" id="A0A917P7J4"/>
<feature type="region of interest" description="Disordered" evidence="1">
    <location>
        <begin position="1"/>
        <end position="31"/>
    </location>
</feature>